<organism evidence="1 2">
    <name type="scientific">Pseudomonas phage SL2</name>
    <dbReference type="NCBI Taxonomy" id="2041345"/>
    <lineage>
        <taxon>Viruses</taxon>
        <taxon>Duplodnaviria</taxon>
        <taxon>Heunggongvirae</taxon>
        <taxon>Uroviricota</taxon>
        <taxon>Caudoviricetes</taxon>
        <taxon>Chimalliviridae</taxon>
        <taxon>Phikzvirus</taxon>
        <taxon>Phikzvirus SL2</taxon>
    </lineage>
</organism>
<reference evidence="1 2" key="1">
    <citation type="journal article" date="2017" name="Viruses">
        <title>Differential Effect of Newly Isolated Phages Belonging to PB1-Like, phiKZ-Like and LUZ24-Like Viruses against Multi-Drug Resistant Pseudomonas aeruginosa under Varying Growth Conditions.</title>
        <authorList>
            <person name="Latz S."/>
            <person name="Kruttgen A."/>
            <person name="Hafner H."/>
            <person name="Buhl E.M."/>
            <person name="Ritter K."/>
            <person name="Horz H.P."/>
        </authorList>
    </citation>
    <scope>NUCLEOTIDE SEQUENCE [LARGE SCALE GENOMIC DNA]</scope>
</reference>
<name>A0A2D1GQL4_9CAUD</name>
<keyword evidence="2" id="KW-1185">Reference proteome</keyword>
<evidence type="ECO:0000313" key="1">
    <source>
        <dbReference type="EMBL" id="ATN94620.1"/>
    </source>
</evidence>
<proteinExistence type="predicted"/>
<protein>
    <submittedName>
        <fullName evidence="1">Uncharacterized protein</fullName>
    </submittedName>
</protein>
<evidence type="ECO:0000313" key="2">
    <source>
        <dbReference type="Proteomes" id="UP000242032"/>
    </source>
</evidence>
<gene>
    <name evidence="1" type="ORF">SL2_043</name>
</gene>
<sequence length="153" mass="18078">MAKATTNPVIQEKLNELRHNSDWMYYMVPQFPDWMAMTPGGLYYKNSMTPDEYYAHIQTWRTMTEDLIRVRKALGISMSGMTSETLVHLDVKEVMREFSISANLRVHRNHWKANMLYLGLDCGDHLWRPKERVFVVGQTEWSRFREAIVNGVY</sequence>
<dbReference type="Proteomes" id="UP000242032">
    <property type="component" value="Segment"/>
</dbReference>
<accession>A0A2D1GQL4</accession>
<dbReference type="EMBL" id="MF805716">
    <property type="protein sequence ID" value="ATN94620.1"/>
    <property type="molecule type" value="Genomic_DNA"/>
</dbReference>